<dbReference type="InterPro" id="IPR007202">
    <property type="entry name" value="4Fe-4S_dom"/>
</dbReference>
<keyword evidence="1" id="KW-0004">4Fe-4S</keyword>
<feature type="domain" description="4Fe-4S" evidence="5">
    <location>
        <begin position="1"/>
        <end position="57"/>
    </location>
</feature>
<evidence type="ECO:0000256" key="2">
    <source>
        <dbReference type="ARBA" id="ARBA00022723"/>
    </source>
</evidence>
<gene>
    <name evidence="6" type="ORF">GF1_22340</name>
</gene>
<dbReference type="EMBL" id="AP024233">
    <property type="protein sequence ID" value="BCO09858.1"/>
    <property type="molecule type" value="Genomic_DNA"/>
</dbReference>
<dbReference type="RefSeq" id="WP_267926597.1">
    <property type="nucleotide sequence ID" value="NZ_AP024233.1"/>
</dbReference>
<evidence type="ECO:0000313" key="7">
    <source>
        <dbReference type="Proteomes" id="UP001063350"/>
    </source>
</evidence>
<evidence type="ECO:0000259" key="5">
    <source>
        <dbReference type="PROSITE" id="PS51656"/>
    </source>
</evidence>
<name>A0A915U1Z9_9BACT</name>
<dbReference type="Gene3D" id="1.10.15.40">
    <property type="entry name" value="Electron transport complex subunit B, putative Fe-S cluster"/>
    <property type="match status" value="1"/>
</dbReference>
<dbReference type="GO" id="GO:0046872">
    <property type="term" value="F:metal ion binding"/>
    <property type="evidence" value="ECO:0007669"/>
    <property type="project" value="UniProtKB-KW"/>
</dbReference>
<dbReference type="Pfam" id="PF04060">
    <property type="entry name" value="FeS"/>
    <property type="match status" value="1"/>
</dbReference>
<sequence>MTPHEFLKYTPATNCGECGHPACLAFAVAVTMGGLDPTTCPYLDPSSLPEEFRAAAGDRGGLERVEKGQDERDMALVTHLKSKVRDLDFSTLAERLGASWDATRPDSLVFDYLGRRVELGVDRVLMDGDELVDPRDQILLYNYVAYGGGRKPDNTWIGLESLPNTISKVRTLATYCENRLADRFAGRPGDLARICSLLGGQPGEGEQSGSVNMVILVLPHVPHYLLFWDEEPEDGFEAKVKVLFDHHVLDFLDVESLVFAAERLADRIAELDSGQNRAAAG</sequence>
<accession>A0A915U1Z9</accession>
<organism evidence="6 7">
    <name type="scientific">Desulfolithobacter dissulfuricans</name>
    <dbReference type="NCBI Taxonomy" id="2795293"/>
    <lineage>
        <taxon>Bacteria</taxon>
        <taxon>Pseudomonadati</taxon>
        <taxon>Thermodesulfobacteriota</taxon>
        <taxon>Desulfobulbia</taxon>
        <taxon>Desulfobulbales</taxon>
        <taxon>Desulfobulbaceae</taxon>
        <taxon>Desulfolithobacter</taxon>
    </lineage>
</organism>
<keyword evidence="7" id="KW-1185">Reference proteome</keyword>
<protein>
    <recommendedName>
        <fullName evidence="5">4Fe-4S domain-containing protein</fullName>
    </recommendedName>
</protein>
<dbReference type="InterPro" id="IPR024264">
    <property type="entry name" value="DUF3786"/>
</dbReference>
<keyword evidence="3" id="KW-0408">Iron</keyword>
<dbReference type="PROSITE" id="PS51656">
    <property type="entry name" value="4FE4S"/>
    <property type="match status" value="1"/>
</dbReference>
<evidence type="ECO:0000256" key="1">
    <source>
        <dbReference type="ARBA" id="ARBA00022485"/>
    </source>
</evidence>
<keyword evidence="4" id="KW-0411">Iron-sulfur</keyword>
<dbReference type="GO" id="GO:0051539">
    <property type="term" value="F:4 iron, 4 sulfur cluster binding"/>
    <property type="evidence" value="ECO:0007669"/>
    <property type="project" value="UniProtKB-KW"/>
</dbReference>
<keyword evidence="2" id="KW-0479">Metal-binding</keyword>
<dbReference type="Pfam" id="PF12654">
    <property type="entry name" value="DUF3786"/>
    <property type="match status" value="1"/>
</dbReference>
<evidence type="ECO:0000256" key="3">
    <source>
        <dbReference type="ARBA" id="ARBA00023004"/>
    </source>
</evidence>
<dbReference type="KEGG" id="ddu:GF1_22340"/>
<proteinExistence type="predicted"/>
<evidence type="ECO:0000313" key="6">
    <source>
        <dbReference type="EMBL" id="BCO09858.1"/>
    </source>
</evidence>
<evidence type="ECO:0000256" key="4">
    <source>
        <dbReference type="ARBA" id="ARBA00023014"/>
    </source>
</evidence>
<dbReference type="Proteomes" id="UP001063350">
    <property type="component" value="Chromosome"/>
</dbReference>
<reference evidence="6" key="1">
    <citation type="submission" date="2020-12" db="EMBL/GenBank/DDBJ databases">
        <title>Desulfobium dissulfuricans gen. nov., sp. nov., a novel mesophilic, sulfate-reducing bacterium isolated from a deep-sea hydrothermal vent.</title>
        <authorList>
            <person name="Hashimoto Y."/>
            <person name="Tame A."/>
            <person name="Sawayama S."/>
            <person name="Miyazaki J."/>
            <person name="Takai K."/>
            <person name="Nakagawa S."/>
        </authorList>
    </citation>
    <scope>NUCLEOTIDE SEQUENCE</scope>
    <source>
        <strain evidence="6">GF1</strain>
    </source>
</reference>
<dbReference type="AlphaFoldDB" id="A0A915U1Z9"/>